<reference evidence="9 10" key="1">
    <citation type="submission" date="2019-03" db="EMBL/GenBank/DDBJ databases">
        <title>Genomic Encyclopedia of Archaeal and Bacterial Type Strains, Phase II (KMG-II): from individual species to whole genera.</title>
        <authorList>
            <person name="Goeker M."/>
        </authorList>
    </citation>
    <scope>NUCLEOTIDE SEQUENCE [LARGE SCALE GENOMIC DNA]</scope>
    <source>
        <strain evidence="9 10">DSM 25233</strain>
    </source>
</reference>
<dbReference type="PANTHER" id="PTHR30026">
    <property type="entry name" value="OUTER MEMBRANE PROTEIN TOLC"/>
    <property type="match status" value="1"/>
</dbReference>
<keyword evidence="3" id="KW-0813">Transport</keyword>
<evidence type="ECO:0000256" key="7">
    <source>
        <dbReference type="ARBA" id="ARBA00023237"/>
    </source>
</evidence>
<keyword evidence="4" id="KW-1134">Transmembrane beta strand</keyword>
<organism evidence="9 10">
    <name type="scientific">Maribacter spongiicola</name>
    <dbReference type="NCBI Taxonomy" id="1206753"/>
    <lineage>
        <taxon>Bacteria</taxon>
        <taxon>Pseudomonadati</taxon>
        <taxon>Bacteroidota</taxon>
        <taxon>Flavobacteriia</taxon>
        <taxon>Flavobacteriales</taxon>
        <taxon>Flavobacteriaceae</taxon>
        <taxon>Maribacter</taxon>
    </lineage>
</organism>
<evidence type="ECO:0000256" key="1">
    <source>
        <dbReference type="ARBA" id="ARBA00004442"/>
    </source>
</evidence>
<protein>
    <submittedName>
        <fullName evidence="9">Outer membrane protein TolC</fullName>
    </submittedName>
</protein>
<dbReference type="EMBL" id="SOAY01000013">
    <property type="protein sequence ID" value="TDT41813.1"/>
    <property type="molecule type" value="Genomic_DNA"/>
</dbReference>
<evidence type="ECO:0000256" key="2">
    <source>
        <dbReference type="ARBA" id="ARBA00007613"/>
    </source>
</evidence>
<evidence type="ECO:0000313" key="9">
    <source>
        <dbReference type="EMBL" id="TDT41813.1"/>
    </source>
</evidence>
<evidence type="ECO:0000313" key="10">
    <source>
        <dbReference type="Proteomes" id="UP000294749"/>
    </source>
</evidence>
<dbReference type="OrthoDB" id="9811587at2"/>
<dbReference type="GO" id="GO:0009279">
    <property type="term" value="C:cell outer membrane"/>
    <property type="evidence" value="ECO:0007669"/>
    <property type="project" value="UniProtKB-SubCell"/>
</dbReference>
<evidence type="ECO:0000256" key="6">
    <source>
        <dbReference type="ARBA" id="ARBA00023136"/>
    </source>
</evidence>
<keyword evidence="6" id="KW-0472">Membrane</keyword>
<keyword evidence="10" id="KW-1185">Reference proteome</keyword>
<comment type="similarity">
    <text evidence="2">Belongs to the outer membrane factor (OMF) (TC 1.B.17) family.</text>
</comment>
<dbReference type="InterPro" id="IPR051906">
    <property type="entry name" value="TolC-like"/>
</dbReference>
<dbReference type="PANTHER" id="PTHR30026:SF20">
    <property type="entry name" value="OUTER MEMBRANE PROTEIN TOLC"/>
    <property type="match status" value="1"/>
</dbReference>
<keyword evidence="5" id="KW-0812">Transmembrane</keyword>
<dbReference type="SUPFAM" id="SSF56954">
    <property type="entry name" value="Outer membrane efflux proteins (OEP)"/>
    <property type="match status" value="1"/>
</dbReference>
<keyword evidence="8" id="KW-0732">Signal</keyword>
<dbReference type="Proteomes" id="UP000294749">
    <property type="component" value="Unassembled WGS sequence"/>
</dbReference>
<dbReference type="GO" id="GO:1990281">
    <property type="term" value="C:efflux pump complex"/>
    <property type="evidence" value="ECO:0007669"/>
    <property type="project" value="TreeGrafter"/>
</dbReference>
<dbReference type="InterPro" id="IPR003423">
    <property type="entry name" value="OMP_efflux"/>
</dbReference>
<evidence type="ECO:0000256" key="3">
    <source>
        <dbReference type="ARBA" id="ARBA00022448"/>
    </source>
</evidence>
<proteinExistence type="inferred from homology"/>
<dbReference type="GO" id="GO:0015562">
    <property type="term" value="F:efflux transmembrane transporter activity"/>
    <property type="evidence" value="ECO:0007669"/>
    <property type="project" value="InterPro"/>
</dbReference>
<dbReference type="AlphaFoldDB" id="A0A4R7JWI7"/>
<dbReference type="GO" id="GO:0015288">
    <property type="term" value="F:porin activity"/>
    <property type="evidence" value="ECO:0007669"/>
    <property type="project" value="TreeGrafter"/>
</dbReference>
<name>A0A4R7JWI7_9FLAO</name>
<evidence type="ECO:0000256" key="4">
    <source>
        <dbReference type="ARBA" id="ARBA00022452"/>
    </source>
</evidence>
<gene>
    <name evidence="9" type="ORF">CLV90_3044</name>
</gene>
<sequence>MNQKFKITTLLLLSIWGSVLAQESWTLDECVSYAMEHNLQLNDFKYTNQSNRETYRQSVRNLLPSVNASSSYLINYGRAEDPNTGTFVNQDFYSNNYSLESSIDLFQGFQKINSIKASKLLFKATQEEVLQQKYLLAFRVMQAFYDIQFFEGLVEISKEQLTVSQTNYSLVEKQVELGLKAGADLYEAESLLLTDKLNVTQSKNQLASAKLTLIQEMNLENTSDITIQKDLEEIVSEFNSQEMKSDSVYTEAREFIPMIKAQEFRAEAAKKQVAVSRGRLYPSLSFFAGIGTGYFETFRDTLGNTLPFREQFRDNTSQYIGVNLNVPISNGWSARSRIKQSKIEKLRAENNLKTQEQVLFQAIQKLVQDYNSLLLELVQSNQKMEAQNLAFTIAQKRYEKGLINTLELFTAKNLYASAQNENLQVKLRSEINKSTLDFYRGLPVFNIEAP</sequence>
<dbReference type="Pfam" id="PF02321">
    <property type="entry name" value="OEP"/>
    <property type="match status" value="2"/>
</dbReference>
<feature type="chain" id="PRO_5020483792" evidence="8">
    <location>
        <begin position="22"/>
        <end position="450"/>
    </location>
</feature>
<evidence type="ECO:0000256" key="8">
    <source>
        <dbReference type="SAM" id="SignalP"/>
    </source>
</evidence>
<keyword evidence="7" id="KW-0998">Cell outer membrane</keyword>
<accession>A0A4R7JWI7</accession>
<comment type="caution">
    <text evidence="9">The sequence shown here is derived from an EMBL/GenBank/DDBJ whole genome shotgun (WGS) entry which is preliminary data.</text>
</comment>
<evidence type="ECO:0000256" key="5">
    <source>
        <dbReference type="ARBA" id="ARBA00022692"/>
    </source>
</evidence>
<dbReference type="Gene3D" id="1.20.1600.10">
    <property type="entry name" value="Outer membrane efflux proteins (OEP)"/>
    <property type="match status" value="1"/>
</dbReference>
<comment type="subcellular location">
    <subcellularLocation>
        <location evidence="1">Cell outer membrane</location>
    </subcellularLocation>
</comment>
<feature type="signal peptide" evidence="8">
    <location>
        <begin position="1"/>
        <end position="21"/>
    </location>
</feature>
<dbReference type="RefSeq" id="WP_133688309.1">
    <property type="nucleotide sequence ID" value="NZ_SOAY01000013.1"/>
</dbReference>